<proteinExistence type="inferred from homology"/>
<dbReference type="InterPro" id="IPR004130">
    <property type="entry name" value="Gpn"/>
</dbReference>
<keyword evidence="3" id="KW-0378">Hydrolase</keyword>
<gene>
    <name evidence="5" type="ORF">C7443_107227</name>
</gene>
<keyword evidence="2" id="KW-0547">Nucleotide-binding</keyword>
<dbReference type="InterPro" id="IPR052705">
    <property type="entry name" value="Gliding_Motility_GTPase"/>
</dbReference>
<reference evidence="5 6" key="1">
    <citation type="submission" date="2018-05" db="EMBL/GenBank/DDBJ databases">
        <title>Genomic Encyclopedia of Type Strains, Phase IV (KMG-IV): sequencing the most valuable type-strain genomes for metagenomic binning, comparative biology and taxonomic classification.</title>
        <authorList>
            <person name="Goeker M."/>
        </authorList>
    </citation>
    <scope>NUCLEOTIDE SEQUENCE [LARGE SCALE GENOMIC DNA]</scope>
    <source>
        <strain evidence="5 6">DSM 23606</strain>
    </source>
</reference>
<dbReference type="GO" id="GO:0005525">
    <property type="term" value="F:GTP binding"/>
    <property type="evidence" value="ECO:0007669"/>
    <property type="project" value="UniProtKB-KW"/>
</dbReference>
<organism evidence="5 6">
    <name type="scientific">Plasticicumulans acidivorans</name>
    <dbReference type="NCBI Taxonomy" id="886464"/>
    <lineage>
        <taxon>Bacteria</taxon>
        <taxon>Pseudomonadati</taxon>
        <taxon>Pseudomonadota</taxon>
        <taxon>Gammaproteobacteria</taxon>
        <taxon>Candidatus Competibacteraceae</taxon>
        <taxon>Plasticicumulans</taxon>
    </lineage>
</organism>
<keyword evidence="6" id="KW-1185">Reference proteome</keyword>
<dbReference type="GO" id="GO:0016787">
    <property type="term" value="F:hydrolase activity"/>
    <property type="evidence" value="ECO:0007669"/>
    <property type="project" value="UniProtKB-KW"/>
</dbReference>
<dbReference type="EMBL" id="QGTJ01000007">
    <property type="protein sequence ID" value="PWV60652.1"/>
    <property type="molecule type" value="Genomic_DNA"/>
</dbReference>
<dbReference type="InterPro" id="IPR027417">
    <property type="entry name" value="P-loop_NTPase"/>
</dbReference>
<dbReference type="Proteomes" id="UP000246569">
    <property type="component" value="Unassembled WGS sequence"/>
</dbReference>
<accession>A0A317MUA8</accession>
<comment type="caution">
    <text evidence="5">The sequence shown here is derived from an EMBL/GenBank/DDBJ whole genome shotgun (WGS) entry which is preliminary data.</text>
</comment>
<dbReference type="PANTHER" id="PTHR42708:SF1">
    <property type="entry name" value="GLIDING MOTILITY PROTEIN MGLA"/>
    <property type="match status" value="1"/>
</dbReference>
<evidence type="ECO:0000313" key="5">
    <source>
        <dbReference type="EMBL" id="PWV60652.1"/>
    </source>
</evidence>
<dbReference type="CDD" id="cd00882">
    <property type="entry name" value="Ras_like_GTPase"/>
    <property type="match status" value="1"/>
</dbReference>
<evidence type="ECO:0000313" key="6">
    <source>
        <dbReference type="Proteomes" id="UP000246569"/>
    </source>
</evidence>
<dbReference type="Pfam" id="PF03029">
    <property type="entry name" value="ATP_bind_1"/>
    <property type="match status" value="1"/>
</dbReference>
<evidence type="ECO:0000256" key="2">
    <source>
        <dbReference type="ARBA" id="ARBA00022741"/>
    </source>
</evidence>
<dbReference type="AlphaFoldDB" id="A0A317MUA8"/>
<comment type="similarity">
    <text evidence="1">Belongs to the GPN-loop GTPase family.</text>
</comment>
<name>A0A317MUA8_9GAMM</name>
<evidence type="ECO:0000256" key="4">
    <source>
        <dbReference type="ARBA" id="ARBA00023134"/>
    </source>
</evidence>
<dbReference type="Gene3D" id="3.40.50.300">
    <property type="entry name" value="P-loop containing nucleotide triphosphate hydrolases"/>
    <property type="match status" value="1"/>
</dbReference>
<evidence type="ECO:0008006" key="7">
    <source>
        <dbReference type="Google" id="ProtNLM"/>
    </source>
</evidence>
<sequence>MRQFKLVIAGSPGSGKTTAIHTLCGDAAVHTEAGTRTDYGPDKSTITVALDYGTLDLGGGDRLHLYGTPGQERFDFMWDILLHGSLGVALLIDNSTPDPLADLRRFVEAFTVARSGHTFVVGVTHTDQAPQPTIEEYRKILAATTQDPPIFEIDARRVEDVSMLLMALLYDIDSDLLTAASRARANDSASASTRESVAVRHWVNSDAASG</sequence>
<evidence type="ECO:0000256" key="1">
    <source>
        <dbReference type="ARBA" id="ARBA00005290"/>
    </source>
</evidence>
<dbReference type="OrthoDB" id="4319884at2"/>
<evidence type="ECO:0000256" key="3">
    <source>
        <dbReference type="ARBA" id="ARBA00022801"/>
    </source>
</evidence>
<dbReference type="PANTHER" id="PTHR42708">
    <property type="entry name" value="ATP/GTP-BINDING PROTEIN-RELATED"/>
    <property type="match status" value="1"/>
</dbReference>
<dbReference type="SUPFAM" id="SSF52540">
    <property type="entry name" value="P-loop containing nucleoside triphosphate hydrolases"/>
    <property type="match status" value="1"/>
</dbReference>
<keyword evidence="4" id="KW-0342">GTP-binding</keyword>
<protein>
    <recommendedName>
        <fullName evidence="7">GTP-binding protein</fullName>
    </recommendedName>
</protein>